<keyword evidence="3" id="KW-0547">Nucleotide-binding</keyword>
<dbReference type="InterPro" id="IPR032387">
    <property type="entry name" value="ACAS_N"/>
</dbReference>
<dbReference type="InterPro" id="IPR020845">
    <property type="entry name" value="AMP-binding_CS"/>
</dbReference>
<dbReference type="GO" id="GO:0030729">
    <property type="term" value="F:acetoacetate-CoA ligase activity"/>
    <property type="evidence" value="ECO:0007669"/>
    <property type="project" value="InterPro"/>
</dbReference>
<feature type="domain" description="AMP-dependent synthetase/ligase" evidence="5">
    <location>
        <begin position="109"/>
        <end position="438"/>
    </location>
</feature>
<evidence type="ECO:0000256" key="2">
    <source>
        <dbReference type="ARBA" id="ARBA00022598"/>
    </source>
</evidence>
<dbReference type="InterPro" id="IPR005914">
    <property type="entry name" value="Acac_CoA_synth"/>
</dbReference>
<evidence type="ECO:0000313" key="7">
    <source>
        <dbReference type="EMBL" id="KAG1312079.1"/>
    </source>
</evidence>
<dbReference type="EMBL" id="JAANQT010000319">
    <property type="protein sequence ID" value="KAG1312079.1"/>
    <property type="molecule type" value="Genomic_DNA"/>
</dbReference>
<gene>
    <name evidence="7" type="ORF">G6F64_003306</name>
</gene>
<dbReference type="InterPro" id="IPR042099">
    <property type="entry name" value="ANL_N_sf"/>
</dbReference>
<dbReference type="InterPro" id="IPR000873">
    <property type="entry name" value="AMP-dep_synth/lig_dom"/>
</dbReference>
<proteinExistence type="inferred from homology"/>
<evidence type="ECO:0000256" key="4">
    <source>
        <dbReference type="ARBA" id="ARBA00022840"/>
    </source>
</evidence>
<dbReference type="InterPro" id="IPR045851">
    <property type="entry name" value="AMP-bd_C_sf"/>
</dbReference>
<dbReference type="PANTHER" id="PTHR42921">
    <property type="entry name" value="ACETOACETYL-COA SYNTHETASE"/>
    <property type="match status" value="1"/>
</dbReference>
<sequence>MSIVSENSLSTEATCLWKPLHPENTHMEKFRLLMQTKYTNAKLDNYNDLLSWSVDNSEVFWSEVWDYTHIVSVTKGDEVLDRSVPMDAIPEWFKGSRLNFAENLLCCKSKDKTAIIETGESRDKRLISYAELYEGVLKFSEALKNAGIRKGDRVAAYIPNCTEAVIAMLATTSIGAIWSSTSPDFGATGVLDRFTQIKPKVLISVNKVIYNGKTLDHLSKLDSVVKGLSCLEKVIIVPYVGQLTREELNEIPLSITWDDFIHSVPDQNLPNEIQFEQLPFNHPAFILFSSGTTGLPKCIVHSGAGLLLQIKKEHIIHGNMGPDDVFFYYTTTGWMMWNWLVTALSVGCTIVLWDGSPFKPAPISLWKLVDELKITYFGTSAKYIQSLQEAKVYPKDLCQLNSLKAIYSTGSPLKPESFDFVYQHIKSDIMLGSITGGTDICSLFAGQNAALPVYRGEIQCICLGMNIQAWADNNKPVYAQAGDLVCVTPFPCMPLEMYGDSPERSKYKSAYFDVYPNVWYHGDYVWINPKTGGVVMLGRSDGTLNPSGVRFGSAEIYNIVDRFNEEGIEDSLCVGQKIKNEDDERVVLFLKMKNGNSLTEDLIKKIKVTIRTELSPRHVPFFILPIAEIPYTINGKKVEVAVKKILSGKKVTATGTLINPESLDFYYNIPELIQ</sequence>
<dbReference type="NCBIfam" id="TIGR01217">
    <property type="entry name" value="ac_ac_CoA_syn"/>
    <property type="match status" value="1"/>
</dbReference>
<dbReference type="PROSITE" id="PS00455">
    <property type="entry name" value="AMP_BINDING"/>
    <property type="match status" value="1"/>
</dbReference>
<keyword evidence="2" id="KW-0436">Ligase</keyword>
<dbReference type="Proteomes" id="UP000716291">
    <property type="component" value="Unassembled WGS sequence"/>
</dbReference>
<dbReference type="Gene3D" id="3.30.300.30">
    <property type="match status" value="1"/>
</dbReference>
<evidence type="ECO:0000259" key="5">
    <source>
        <dbReference type="Pfam" id="PF00501"/>
    </source>
</evidence>
<comment type="similarity">
    <text evidence="1">Belongs to the ATP-dependent AMP-binding enzyme family.</text>
</comment>
<dbReference type="CDD" id="cd05943">
    <property type="entry name" value="AACS"/>
    <property type="match status" value="1"/>
</dbReference>
<keyword evidence="4" id="KW-0067">ATP-binding</keyword>
<dbReference type="PANTHER" id="PTHR42921:SF1">
    <property type="entry name" value="ACETOACETYL-COA SYNTHETASE"/>
    <property type="match status" value="1"/>
</dbReference>
<dbReference type="SUPFAM" id="SSF56801">
    <property type="entry name" value="Acetyl-CoA synthetase-like"/>
    <property type="match status" value="1"/>
</dbReference>
<comment type="caution">
    <text evidence="7">The sequence shown here is derived from an EMBL/GenBank/DDBJ whole genome shotgun (WGS) entry which is preliminary data.</text>
</comment>
<evidence type="ECO:0000256" key="1">
    <source>
        <dbReference type="ARBA" id="ARBA00006432"/>
    </source>
</evidence>
<dbReference type="Pfam" id="PF16177">
    <property type="entry name" value="ACAS_N"/>
    <property type="match status" value="1"/>
</dbReference>
<dbReference type="GO" id="GO:0006629">
    <property type="term" value="P:lipid metabolic process"/>
    <property type="evidence" value="ECO:0007669"/>
    <property type="project" value="InterPro"/>
</dbReference>
<accession>A0A9P6XEJ1</accession>
<evidence type="ECO:0000256" key="3">
    <source>
        <dbReference type="ARBA" id="ARBA00022741"/>
    </source>
</evidence>
<protein>
    <recommendedName>
        <fullName evidence="9">Acetoacetyl-CoA synthetase</fullName>
    </recommendedName>
</protein>
<dbReference type="Gene3D" id="3.40.50.12780">
    <property type="entry name" value="N-terminal domain of ligase-like"/>
    <property type="match status" value="1"/>
</dbReference>
<organism evidence="7 8">
    <name type="scientific">Rhizopus oryzae</name>
    <name type="common">Mucormycosis agent</name>
    <name type="synonym">Rhizopus arrhizus var. delemar</name>
    <dbReference type="NCBI Taxonomy" id="64495"/>
    <lineage>
        <taxon>Eukaryota</taxon>
        <taxon>Fungi</taxon>
        <taxon>Fungi incertae sedis</taxon>
        <taxon>Mucoromycota</taxon>
        <taxon>Mucoromycotina</taxon>
        <taxon>Mucoromycetes</taxon>
        <taxon>Mucorales</taxon>
        <taxon>Mucorineae</taxon>
        <taxon>Rhizopodaceae</taxon>
        <taxon>Rhizopus</taxon>
    </lineage>
</organism>
<dbReference type="NCBIfam" id="NF002937">
    <property type="entry name" value="PRK03584.1"/>
    <property type="match status" value="1"/>
</dbReference>
<feature type="domain" description="Acetyl-coenzyme A synthetase N-terminal" evidence="6">
    <location>
        <begin position="46"/>
        <end position="103"/>
    </location>
</feature>
<dbReference type="Pfam" id="PF00501">
    <property type="entry name" value="AMP-binding"/>
    <property type="match status" value="1"/>
</dbReference>
<dbReference type="GO" id="GO:0005524">
    <property type="term" value="F:ATP binding"/>
    <property type="evidence" value="ECO:0007669"/>
    <property type="project" value="UniProtKB-KW"/>
</dbReference>
<reference evidence="7" key="1">
    <citation type="journal article" date="2020" name="Microb. Genom.">
        <title>Genetic diversity of clinical and environmental Mucorales isolates obtained from an investigation of mucormycosis cases among solid organ transplant recipients.</title>
        <authorList>
            <person name="Nguyen M.H."/>
            <person name="Kaul D."/>
            <person name="Muto C."/>
            <person name="Cheng S.J."/>
            <person name="Richter R.A."/>
            <person name="Bruno V.M."/>
            <person name="Liu G."/>
            <person name="Beyhan S."/>
            <person name="Sundermann A.J."/>
            <person name="Mounaud S."/>
            <person name="Pasculle A.W."/>
            <person name="Nierman W.C."/>
            <person name="Driscoll E."/>
            <person name="Cumbie R."/>
            <person name="Clancy C.J."/>
            <person name="Dupont C.L."/>
        </authorList>
    </citation>
    <scope>NUCLEOTIDE SEQUENCE</scope>
    <source>
        <strain evidence="7">GL11</strain>
    </source>
</reference>
<evidence type="ECO:0008006" key="9">
    <source>
        <dbReference type="Google" id="ProtNLM"/>
    </source>
</evidence>
<keyword evidence="8" id="KW-1185">Reference proteome</keyword>
<evidence type="ECO:0000313" key="8">
    <source>
        <dbReference type="Proteomes" id="UP000716291"/>
    </source>
</evidence>
<evidence type="ECO:0000259" key="6">
    <source>
        <dbReference type="Pfam" id="PF16177"/>
    </source>
</evidence>
<dbReference type="AlphaFoldDB" id="A0A9P6XEJ1"/>
<name>A0A9P6XEJ1_RHIOR</name>